<evidence type="ECO:0000313" key="2">
    <source>
        <dbReference type="Proteomes" id="UP000070089"/>
    </source>
</evidence>
<accession>A0A132NQ48</accession>
<dbReference type="Proteomes" id="UP000070089">
    <property type="component" value="Unassembled WGS sequence"/>
</dbReference>
<reference evidence="1 2" key="1">
    <citation type="journal article" date="2015" name="Mol. Biochem. Parasitol.">
        <title>Identification of polymorphic genes for use in assemblage B genotyping assays through comparative genomics of multiple assemblage B Giardia duodenalis isolates.</title>
        <authorList>
            <person name="Wielinga C."/>
            <person name="Thompson R.C."/>
            <person name="Monis P."/>
            <person name="Ryan U."/>
        </authorList>
    </citation>
    <scope>NUCLEOTIDE SEQUENCE [LARGE SCALE GENOMIC DNA]</scope>
    <source>
        <strain evidence="1 2">BAH15c1</strain>
    </source>
</reference>
<gene>
    <name evidence="1" type="ORF">QR46_3853</name>
</gene>
<dbReference type="VEuPathDB" id="GiardiaDB:QR46_3853"/>
<dbReference type="OrthoDB" id="10249934at2759"/>
<name>A0A132NQ48_GIAIN</name>
<protein>
    <submittedName>
        <fullName evidence="1">Uncharacterized protein</fullName>
    </submittedName>
</protein>
<dbReference type="EMBL" id="JXTI01000131">
    <property type="protein sequence ID" value="KWX12195.1"/>
    <property type="molecule type" value="Genomic_DNA"/>
</dbReference>
<sequence>MTSASTRPQSGSPQIARSMILGILSLNANEDLCCQIAMDCIYNSCFVDFCQLNKSVVERLASVLNPRALSKQQYSNLCSRLEELEVTDPRLMYMYKLVKKK</sequence>
<dbReference type="AlphaFoldDB" id="A0A132NQ48"/>
<comment type="caution">
    <text evidence="1">The sequence shown here is derived from an EMBL/GenBank/DDBJ whole genome shotgun (WGS) entry which is preliminary data.</text>
</comment>
<proteinExistence type="predicted"/>
<organism evidence="1 2">
    <name type="scientific">Giardia duodenalis assemblage B</name>
    <dbReference type="NCBI Taxonomy" id="1394984"/>
    <lineage>
        <taxon>Eukaryota</taxon>
        <taxon>Metamonada</taxon>
        <taxon>Diplomonadida</taxon>
        <taxon>Hexamitidae</taxon>
        <taxon>Giardiinae</taxon>
        <taxon>Giardia</taxon>
    </lineage>
</organism>
<evidence type="ECO:0000313" key="1">
    <source>
        <dbReference type="EMBL" id="KWX12195.1"/>
    </source>
</evidence>